<keyword evidence="2" id="KW-0547">Nucleotide-binding</keyword>
<evidence type="ECO:0000256" key="11">
    <source>
        <dbReference type="SAM" id="MobiDB-lite"/>
    </source>
</evidence>
<evidence type="ECO:0000256" key="3">
    <source>
        <dbReference type="ARBA" id="ARBA00022763"/>
    </source>
</evidence>
<dbReference type="GO" id="GO:0070192">
    <property type="term" value="P:chromosome organization involved in meiotic cell cycle"/>
    <property type="evidence" value="ECO:0007669"/>
    <property type="project" value="TreeGrafter"/>
</dbReference>
<dbReference type="GO" id="GO:0046872">
    <property type="term" value="F:metal ion binding"/>
    <property type="evidence" value="ECO:0007669"/>
    <property type="project" value="UniProtKB-UniRule"/>
</dbReference>
<dbReference type="PROSITE" id="PS51131">
    <property type="entry name" value="ZN_HOOK"/>
    <property type="match status" value="1"/>
</dbReference>
<evidence type="ECO:0000256" key="8">
    <source>
        <dbReference type="ARBA" id="ARBA00023204"/>
    </source>
</evidence>
<dbReference type="SUPFAM" id="SSF75712">
    <property type="entry name" value="Rad50 coiled-coil Zn hook"/>
    <property type="match status" value="1"/>
</dbReference>
<dbReference type="PANTHER" id="PTHR18867">
    <property type="entry name" value="RAD50"/>
    <property type="match status" value="1"/>
</dbReference>
<dbReference type="Pfam" id="PF04423">
    <property type="entry name" value="Rad50_zn_hook"/>
    <property type="match status" value="1"/>
</dbReference>
<evidence type="ECO:0000256" key="6">
    <source>
        <dbReference type="ARBA" id="ARBA00022840"/>
    </source>
</evidence>
<evidence type="ECO:0000256" key="5">
    <source>
        <dbReference type="ARBA" id="ARBA00022833"/>
    </source>
</evidence>
<keyword evidence="8" id="KW-0234">DNA repair</keyword>
<reference evidence="13" key="2">
    <citation type="submission" date="2022-06" db="UniProtKB">
        <authorList>
            <consortium name="EnsemblMetazoa"/>
        </authorList>
    </citation>
    <scope>IDENTIFICATION</scope>
    <source>
        <strain evidence="13">DF5081</strain>
    </source>
</reference>
<keyword evidence="1 9" id="KW-0479">Metal-binding</keyword>
<reference evidence="14" key="1">
    <citation type="submission" date="2010-08" db="EMBL/GenBank/DDBJ databases">
        <authorList>
            <consortium name="Caenorhabditis japonica Sequencing Consortium"/>
            <person name="Wilson R.K."/>
        </authorList>
    </citation>
    <scope>NUCLEOTIDE SEQUENCE [LARGE SCALE GENOMIC DNA]</scope>
    <source>
        <strain evidence="14">DF5081</strain>
    </source>
</reference>
<evidence type="ECO:0000259" key="12">
    <source>
        <dbReference type="PROSITE" id="PS51131"/>
    </source>
</evidence>
<name>A0A8R1DUJ2_CAEJA</name>
<dbReference type="PANTHER" id="PTHR18867:SF12">
    <property type="entry name" value="DNA REPAIR PROTEIN RAD50"/>
    <property type="match status" value="1"/>
</dbReference>
<evidence type="ECO:0000256" key="7">
    <source>
        <dbReference type="ARBA" id="ARBA00023054"/>
    </source>
</evidence>
<feature type="domain" description="Zinc-hook" evidence="12">
    <location>
        <begin position="428"/>
        <end position="525"/>
    </location>
</feature>
<proteinExistence type="predicted"/>
<dbReference type="NCBIfam" id="TIGR00606">
    <property type="entry name" value="rad50"/>
    <property type="match status" value="1"/>
</dbReference>
<evidence type="ECO:0000256" key="2">
    <source>
        <dbReference type="ARBA" id="ARBA00022741"/>
    </source>
</evidence>
<dbReference type="Gene3D" id="3.40.50.300">
    <property type="entry name" value="P-loop containing nucleotide triphosphate hydrolases"/>
    <property type="match status" value="1"/>
</dbReference>
<feature type="coiled-coil region" evidence="10">
    <location>
        <begin position="523"/>
        <end position="638"/>
    </location>
</feature>
<feature type="binding site" evidence="9">
    <location>
        <position position="475"/>
    </location>
    <ligand>
        <name>Zn(2+)</name>
        <dbReference type="ChEBI" id="CHEBI:29105"/>
    </ligand>
</feature>
<evidence type="ECO:0000256" key="9">
    <source>
        <dbReference type="PROSITE-ProRule" id="PRU00471"/>
    </source>
</evidence>
<feature type="coiled-coil region" evidence="10">
    <location>
        <begin position="371"/>
        <end position="415"/>
    </location>
</feature>
<evidence type="ECO:0000313" key="14">
    <source>
        <dbReference type="Proteomes" id="UP000005237"/>
    </source>
</evidence>
<organism evidence="13 14">
    <name type="scientific">Caenorhabditis japonica</name>
    <dbReference type="NCBI Taxonomy" id="281687"/>
    <lineage>
        <taxon>Eukaryota</taxon>
        <taxon>Metazoa</taxon>
        <taxon>Ecdysozoa</taxon>
        <taxon>Nematoda</taxon>
        <taxon>Chromadorea</taxon>
        <taxon>Rhabditida</taxon>
        <taxon>Rhabditina</taxon>
        <taxon>Rhabditomorpha</taxon>
        <taxon>Rhabditoidea</taxon>
        <taxon>Rhabditidae</taxon>
        <taxon>Peloderinae</taxon>
        <taxon>Caenorhabditis</taxon>
    </lineage>
</organism>
<dbReference type="GO" id="GO:0030870">
    <property type="term" value="C:Mre11 complex"/>
    <property type="evidence" value="ECO:0007669"/>
    <property type="project" value="InterPro"/>
</dbReference>
<dbReference type="AlphaFoldDB" id="A0A8R1DUJ2"/>
<dbReference type="GO" id="GO:0006302">
    <property type="term" value="P:double-strand break repair"/>
    <property type="evidence" value="ECO:0007669"/>
    <property type="project" value="TreeGrafter"/>
</dbReference>
<feature type="coiled-coil region" evidence="10">
    <location>
        <begin position="863"/>
        <end position="902"/>
    </location>
</feature>
<dbReference type="GO" id="GO:0000722">
    <property type="term" value="P:telomere maintenance via recombination"/>
    <property type="evidence" value="ECO:0007669"/>
    <property type="project" value="TreeGrafter"/>
</dbReference>
<keyword evidence="7 10" id="KW-0175">Coiled coil</keyword>
<dbReference type="EnsemblMetazoa" id="CJA12573.1">
    <property type="protein sequence ID" value="CJA12573.1"/>
    <property type="gene ID" value="WBGene00131777"/>
</dbReference>
<dbReference type="Proteomes" id="UP000005237">
    <property type="component" value="Unassembled WGS sequence"/>
</dbReference>
<keyword evidence="3" id="KW-0227">DNA damage</keyword>
<keyword evidence="4" id="KW-0378">Hydrolase</keyword>
<dbReference type="GO" id="GO:0000794">
    <property type="term" value="C:condensed nuclear chromosome"/>
    <property type="evidence" value="ECO:0007669"/>
    <property type="project" value="TreeGrafter"/>
</dbReference>
<dbReference type="SUPFAM" id="SSF52540">
    <property type="entry name" value="P-loop containing nucleoside triphosphate hydrolases"/>
    <property type="match status" value="1"/>
</dbReference>
<keyword evidence="5 9" id="KW-0862">Zinc</keyword>
<sequence>MSTLTKDLKTYDAHKQLYESHIKEKLINRKIRDDSENKISIGNTKLVELKDQKNEGLKRSEELKTQITKLENIMIAITKNEADLGNLRKQLQLIRVEPYSGTEQELEQEIAEAQHGSGGRNFAEERVSIERKLVRNNQERQELAKSKAGIEGKISSLKAVSIHRESLKNELSKLESALCLELSLTDPLDNETVGNAMRSKVSEMTKKTQHIVADSAGIQKELRSAQETVTKIEVELRTLNSEKLKLDREVEALKLKIKQGENASAGMKDLLKKEEDIRKQLDMLPELDENALNINKRKREAAQKELDQLKKQCMEAEKNSEKEKEMETLKQSLSISRKKATAYDRRHKQNLEELFESGASAPWTPALSKLCVKLRNERKIIEEDLKKVQLDVQKSETMQQQQRKYEEKLTAQELQLNEDIFDNCTCEPEEVSKKLSDLRVKLKKARKELSPISAKVDLYDTWIESTNSSGCCPLCDRDFSSKKEISEFSKRLQNLTLNFPAEQEQLEKSVLKMELEEGKLVKADAQATQLLKIQNELSEIRQKSKTAMRELKEEKKSLVQKEEQLEEMNEKMKVVEELQADVGVMDQLWEQIQENERKVKRLEEEISSNSDEKTTQTYVELREEAEQKEKEYRKIVHSGDELQKCAHERNQLQSKLNELGSHRVSLGEAAAQTGAFAEQFEKKKQEIEKCLKETEQKQEEDLPEAKFRREELTSTAAKKEDERKRAEMEMQLTKKELEQKHDQWQTLVKNVQEGGKCEQRLTEQEENRVIVNDQLEENQQRQKRFEEDLRMLNGSQNKQLVLEDQRQRMRIEKKMKSVEAMIEKLVDQGVDEEQISRLKMENTAILNEVRNAGIEEVRIDTQIREYDNQLQTAEKRLATKEAQRAEENYRDAILNLALYQESINDLTKYQKCLENSLMFFHKEKMAAVNVIIDELWRKVYNSTDITTIRIRSDNKAEGSTVRKGASYDYNVMMVQESGAEVEMRGRCSAGQKMLASLLIRIALAEVFGGLCSMIALDEPTTNLDESKVDGMAGVLNDLIEARRGYDENGVLRGREMQMVVITHDERLVNKLTIGCRPEYIYCLGKDEHGVSFLSKRLPDGREIRVTGSRSSKF</sequence>
<evidence type="ECO:0000313" key="13">
    <source>
        <dbReference type="EnsemblMetazoa" id="CJA12573.1"/>
    </source>
</evidence>
<dbReference type="GO" id="GO:0043047">
    <property type="term" value="F:single-stranded telomeric DNA binding"/>
    <property type="evidence" value="ECO:0007669"/>
    <property type="project" value="TreeGrafter"/>
</dbReference>
<evidence type="ECO:0000256" key="4">
    <source>
        <dbReference type="ARBA" id="ARBA00022801"/>
    </source>
</evidence>
<dbReference type="InterPro" id="IPR013134">
    <property type="entry name" value="Zn_hook_RAD50"/>
</dbReference>
<accession>A0A8R1DUJ2</accession>
<keyword evidence="14" id="KW-1185">Reference proteome</keyword>
<dbReference type="GO" id="GO:0003691">
    <property type="term" value="F:double-stranded telomeric DNA binding"/>
    <property type="evidence" value="ECO:0007669"/>
    <property type="project" value="TreeGrafter"/>
</dbReference>
<dbReference type="GO" id="GO:0007004">
    <property type="term" value="P:telomere maintenance via telomerase"/>
    <property type="evidence" value="ECO:0007669"/>
    <property type="project" value="TreeGrafter"/>
</dbReference>
<dbReference type="GO" id="GO:0051880">
    <property type="term" value="F:G-quadruplex DNA binding"/>
    <property type="evidence" value="ECO:0007669"/>
    <property type="project" value="TreeGrafter"/>
</dbReference>
<dbReference type="GO" id="GO:0016887">
    <property type="term" value="F:ATP hydrolysis activity"/>
    <property type="evidence" value="ECO:0007669"/>
    <property type="project" value="InterPro"/>
</dbReference>
<dbReference type="InterPro" id="IPR004584">
    <property type="entry name" value="Rad50_eukaryotes"/>
</dbReference>
<protein>
    <submittedName>
        <fullName evidence="13">Zinc-hook domain-containing protein</fullName>
    </submittedName>
</protein>
<keyword evidence="6" id="KW-0067">ATP-binding</keyword>
<dbReference type="InterPro" id="IPR027417">
    <property type="entry name" value="P-loop_NTPase"/>
</dbReference>
<evidence type="ECO:0000256" key="1">
    <source>
        <dbReference type="ARBA" id="ARBA00022723"/>
    </source>
</evidence>
<feature type="coiled-coil region" evidence="10">
    <location>
        <begin position="292"/>
        <end position="339"/>
    </location>
</feature>
<feature type="binding site" evidence="9">
    <location>
        <position position="472"/>
    </location>
    <ligand>
        <name>Zn(2+)</name>
        <dbReference type="ChEBI" id="CHEBI:29105"/>
    </ligand>
</feature>
<feature type="coiled-coil region" evidence="10">
    <location>
        <begin position="222"/>
        <end position="263"/>
    </location>
</feature>
<evidence type="ECO:0000256" key="10">
    <source>
        <dbReference type="SAM" id="Coils"/>
    </source>
</evidence>
<feature type="region of interest" description="Disordered" evidence="11">
    <location>
        <begin position="694"/>
        <end position="723"/>
    </location>
</feature>
<dbReference type="GO" id="GO:0005524">
    <property type="term" value="F:ATP binding"/>
    <property type="evidence" value="ECO:0007669"/>
    <property type="project" value="UniProtKB-KW"/>
</dbReference>